<name>A0A0K1E8Y3_CHOCO</name>
<keyword evidence="12" id="KW-0804">Transcription</keyword>
<dbReference type="InterPro" id="IPR001789">
    <property type="entry name" value="Sig_transdc_resp-reg_receiver"/>
</dbReference>
<keyword evidence="4" id="KW-0678">Repressor</keyword>
<evidence type="ECO:0000259" key="16">
    <source>
        <dbReference type="PROSITE" id="PS50045"/>
    </source>
</evidence>
<dbReference type="InterPro" id="IPR009057">
    <property type="entry name" value="Homeodomain-like_sf"/>
</dbReference>
<evidence type="ECO:0000256" key="1">
    <source>
        <dbReference type="ARBA" id="ARBA00004496"/>
    </source>
</evidence>
<dbReference type="PROSITE" id="PS50045">
    <property type="entry name" value="SIGMA54_INTERACT_4"/>
    <property type="match status" value="1"/>
</dbReference>
<dbReference type="GO" id="GO:0006355">
    <property type="term" value="P:regulation of DNA-templated transcription"/>
    <property type="evidence" value="ECO:0007669"/>
    <property type="project" value="InterPro"/>
</dbReference>
<dbReference type="EMBL" id="CP012159">
    <property type="protein sequence ID" value="AKT37330.1"/>
    <property type="molecule type" value="Genomic_DNA"/>
</dbReference>
<evidence type="ECO:0000256" key="2">
    <source>
        <dbReference type="ARBA" id="ARBA00019059"/>
    </source>
</evidence>
<keyword evidence="6" id="KW-0547">Nucleotide-binding</keyword>
<dbReference type="PROSITE" id="PS50110">
    <property type="entry name" value="RESPONSE_REGULATORY"/>
    <property type="match status" value="1"/>
</dbReference>
<keyword evidence="11" id="KW-0010">Activator</keyword>
<evidence type="ECO:0000256" key="13">
    <source>
        <dbReference type="ARBA" id="ARBA00029881"/>
    </source>
</evidence>
<reference evidence="18 19" key="1">
    <citation type="submission" date="2015-07" db="EMBL/GenBank/DDBJ databases">
        <title>Genome analysis of myxobacterium Chondromyces crocatus Cm c5 reveals a high potential for natural compound synthesis and the genetic basis for the loss of fruiting body formation.</title>
        <authorList>
            <person name="Zaburannyi N."/>
            <person name="Bunk B."/>
            <person name="Maier J."/>
            <person name="Overmann J."/>
            <person name="Mueller R."/>
        </authorList>
    </citation>
    <scope>NUCLEOTIDE SEQUENCE [LARGE SCALE GENOMIC DNA]</scope>
    <source>
        <strain evidence="18 19">Cm c5</strain>
    </source>
</reference>
<evidence type="ECO:0000259" key="17">
    <source>
        <dbReference type="PROSITE" id="PS50110"/>
    </source>
</evidence>
<keyword evidence="10" id="KW-0238">DNA-binding</keyword>
<organism evidence="18 19">
    <name type="scientific">Chondromyces crocatus</name>
    <dbReference type="NCBI Taxonomy" id="52"/>
    <lineage>
        <taxon>Bacteria</taxon>
        <taxon>Pseudomonadati</taxon>
        <taxon>Myxococcota</taxon>
        <taxon>Polyangia</taxon>
        <taxon>Polyangiales</taxon>
        <taxon>Polyangiaceae</taxon>
        <taxon>Chondromyces</taxon>
    </lineage>
</organism>
<dbReference type="OrthoDB" id="5496274at2"/>
<dbReference type="InterPro" id="IPR011006">
    <property type="entry name" value="CheY-like_superfamily"/>
</dbReference>
<dbReference type="InterPro" id="IPR058031">
    <property type="entry name" value="AAA_lid_NorR"/>
</dbReference>
<dbReference type="Pfam" id="PF02954">
    <property type="entry name" value="HTH_8"/>
    <property type="match status" value="1"/>
</dbReference>
<dbReference type="SUPFAM" id="SSF52540">
    <property type="entry name" value="P-loop containing nucleoside triphosphate hydrolases"/>
    <property type="match status" value="1"/>
</dbReference>
<keyword evidence="3" id="KW-0963">Cytoplasm</keyword>
<dbReference type="Pfam" id="PF14532">
    <property type="entry name" value="Sigma54_activ_2"/>
    <property type="match status" value="1"/>
</dbReference>
<feature type="modified residue" description="4-aspartylphosphate" evidence="15">
    <location>
        <position position="53"/>
    </location>
</feature>
<dbReference type="SUPFAM" id="SSF46689">
    <property type="entry name" value="Homeodomain-like"/>
    <property type="match status" value="1"/>
</dbReference>
<evidence type="ECO:0000256" key="12">
    <source>
        <dbReference type="ARBA" id="ARBA00023163"/>
    </source>
</evidence>
<comment type="subcellular location">
    <subcellularLocation>
        <location evidence="1">Cytoplasm</location>
    </subcellularLocation>
</comment>
<evidence type="ECO:0000256" key="3">
    <source>
        <dbReference type="ARBA" id="ARBA00022490"/>
    </source>
</evidence>
<dbReference type="KEGG" id="ccro:CMC5_014630"/>
<dbReference type="STRING" id="52.CMC5_014630"/>
<sequence length="424" mass="45421">MSTILIVDDEKGIRDGLATAVARVGHRAVTAQSLAEARAKLAEGGTFDCALVDIRLRDGSGLDLLRELQAGRHRDIPVIMATAYDDSERTIEAMRDGAFDYLTKPFDLPRLIATVERAIKQRRTSEAAVELAVESPPLVGRSAAMHAVWKRIGRAASSDAPVLVKGEAGAGKKLVARAVHDYSHRAGAKLHTVRVDASTDLAELRAALASAPEGGTLLLDGAGDLSPAVQSHLGAWVAAAPPVRVIALARLVHGVAELSLLPELYYQLAVIEIAVPPLRERRSDIPLLVSRALSGTRARAISEEAMAALVRHDWPGNVRELFLCIRRAAEMCRGEVIDADDLPPELAMPATASEPADHYMGLPLREALARLERDLLSAALRRADGNRTVAARLLGIPRPQLYTKLEEHGLSERKPGPVGGKAAS</sequence>
<evidence type="ECO:0000313" key="18">
    <source>
        <dbReference type="EMBL" id="AKT37330.1"/>
    </source>
</evidence>
<dbReference type="RefSeq" id="WP_050429714.1">
    <property type="nucleotide sequence ID" value="NZ_CP012159.1"/>
</dbReference>
<dbReference type="Gene3D" id="1.10.8.60">
    <property type="match status" value="1"/>
</dbReference>
<dbReference type="Pfam" id="PF00072">
    <property type="entry name" value="Response_reg"/>
    <property type="match status" value="1"/>
</dbReference>
<dbReference type="Gene3D" id="3.40.50.300">
    <property type="entry name" value="P-loop containing nucleotide triphosphate hydrolases"/>
    <property type="match status" value="1"/>
</dbReference>
<dbReference type="PANTHER" id="PTHR32071">
    <property type="entry name" value="TRANSCRIPTIONAL REGULATORY PROTEIN"/>
    <property type="match status" value="1"/>
</dbReference>
<evidence type="ECO:0000256" key="4">
    <source>
        <dbReference type="ARBA" id="ARBA00022491"/>
    </source>
</evidence>
<feature type="domain" description="Sigma-54 factor interaction" evidence="16">
    <location>
        <begin position="138"/>
        <end position="330"/>
    </location>
</feature>
<keyword evidence="7" id="KW-0067">ATP-binding</keyword>
<keyword evidence="5 15" id="KW-0597">Phosphoprotein</keyword>
<evidence type="ECO:0000313" key="19">
    <source>
        <dbReference type="Proteomes" id="UP000067626"/>
    </source>
</evidence>
<accession>A0A0K1E8Y3</accession>
<dbReference type="GO" id="GO:0005737">
    <property type="term" value="C:cytoplasm"/>
    <property type="evidence" value="ECO:0007669"/>
    <property type="project" value="UniProtKB-SubCell"/>
</dbReference>
<keyword evidence="9" id="KW-0805">Transcription regulation</keyword>
<dbReference type="InterPro" id="IPR002078">
    <property type="entry name" value="Sigma_54_int"/>
</dbReference>
<dbReference type="SUPFAM" id="SSF52172">
    <property type="entry name" value="CheY-like"/>
    <property type="match status" value="1"/>
</dbReference>
<dbReference type="GO" id="GO:0043565">
    <property type="term" value="F:sequence-specific DNA binding"/>
    <property type="evidence" value="ECO:0007669"/>
    <property type="project" value="InterPro"/>
</dbReference>
<dbReference type="PANTHER" id="PTHR32071:SF95">
    <property type="entry name" value="DNA-BINDING TRANSCRIPTIONAL REGULATOR NTRC"/>
    <property type="match status" value="1"/>
</dbReference>
<dbReference type="PRINTS" id="PR01590">
    <property type="entry name" value="HTHFIS"/>
</dbReference>
<dbReference type="AlphaFoldDB" id="A0A0K1E8Y3"/>
<evidence type="ECO:0000256" key="10">
    <source>
        <dbReference type="ARBA" id="ARBA00023125"/>
    </source>
</evidence>
<evidence type="ECO:0000256" key="11">
    <source>
        <dbReference type="ARBA" id="ARBA00023159"/>
    </source>
</evidence>
<dbReference type="GO" id="GO:0000160">
    <property type="term" value="P:phosphorelay signal transduction system"/>
    <property type="evidence" value="ECO:0007669"/>
    <property type="project" value="UniProtKB-KW"/>
</dbReference>
<proteinExistence type="predicted"/>
<evidence type="ECO:0000256" key="7">
    <source>
        <dbReference type="ARBA" id="ARBA00022840"/>
    </source>
</evidence>
<evidence type="ECO:0000256" key="9">
    <source>
        <dbReference type="ARBA" id="ARBA00023015"/>
    </source>
</evidence>
<evidence type="ECO:0000256" key="14">
    <source>
        <dbReference type="ARBA" id="ARBA00031910"/>
    </source>
</evidence>
<dbReference type="Gene3D" id="1.10.10.60">
    <property type="entry name" value="Homeodomain-like"/>
    <property type="match status" value="1"/>
</dbReference>
<gene>
    <name evidence="18" type="ORF">CMC5_014630</name>
</gene>
<evidence type="ECO:0000256" key="5">
    <source>
        <dbReference type="ARBA" id="ARBA00022553"/>
    </source>
</evidence>
<evidence type="ECO:0000256" key="8">
    <source>
        <dbReference type="ARBA" id="ARBA00023012"/>
    </source>
</evidence>
<keyword evidence="8" id="KW-0902">Two-component regulatory system</keyword>
<dbReference type="InterPro" id="IPR002197">
    <property type="entry name" value="HTH_Fis"/>
</dbReference>
<evidence type="ECO:0000256" key="15">
    <source>
        <dbReference type="PROSITE-ProRule" id="PRU00169"/>
    </source>
</evidence>
<keyword evidence="19" id="KW-1185">Reference proteome</keyword>
<dbReference type="GO" id="GO:0005524">
    <property type="term" value="F:ATP binding"/>
    <property type="evidence" value="ECO:0007669"/>
    <property type="project" value="UniProtKB-KW"/>
</dbReference>
<dbReference type="InterPro" id="IPR027417">
    <property type="entry name" value="P-loop_NTPase"/>
</dbReference>
<dbReference type="Gene3D" id="3.40.50.2300">
    <property type="match status" value="1"/>
</dbReference>
<dbReference type="SMART" id="SM00448">
    <property type="entry name" value="REC"/>
    <property type="match status" value="1"/>
</dbReference>
<protein>
    <recommendedName>
        <fullName evidence="2">DNA-binding transcriptional regulator NtrC</fullName>
    </recommendedName>
    <alternativeName>
        <fullName evidence="13">Nitrogen regulation protein NR(I)</fullName>
    </alternativeName>
    <alternativeName>
        <fullName evidence="14">Nitrogen regulator I</fullName>
    </alternativeName>
</protein>
<dbReference type="Proteomes" id="UP000067626">
    <property type="component" value="Chromosome"/>
</dbReference>
<dbReference type="Pfam" id="PF25601">
    <property type="entry name" value="AAA_lid_14"/>
    <property type="match status" value="1"/>
</dbReference>
<evidence type="ECO:0000256" key="6">
    <source>
        <dbReference type="ARBA" id="ARBA00022741"/>
    </source>
</evidence>
<feature type="domain" description="Response regulatory" evidence="17">
    <location>
        <begin position="3"/>
        <end position="119"/>
    </location>
</feature>